<gene>
    <name evidence="1" type="ORF">QE152_g26830</name>
</gene>
<evidence type="ECO:0000313" key="2">
    <source>
        <dbReference type="Proteomes" id="UP001458880"/>
    </source>
</evidence>
<sequence length="193" mass="21680">MPNLRGARASKRRILASVVHSQLLYGAPAWHTAVDSKRLVQRLSRVQRKVNIRVCSAYRTISAEGVTVIAGISPIELQVKEWVEVYNGTARNIGRGSNSYSRNFAYRTASEGVGRSIQRNGEEYRKRTPYSKVAIKLGLREIWALDLATDSQHTNKRTPYSKVAIKLGLREIWALDLATDSQHTKMAQKTGRS</sequence>
<reference evidence="1 2" key="1">
    <citation type="journal article" date="2024" name="BMC Genomics">
        <title>De novo assembly and annotation of Popillia japonica's genome with initial clues to its potential as an invasive pest.</title>
        <authorList>
            <person name="Cucini C."/>
            <person name="Boschi S."/>
            <person name="Funari R."/>
            <person name="Cardaioli E."/>
            <person name="Iannotti N."/>
            <person name="Marturano G."/>
            <person name="Paoli F."/>
            <person name="Bruttini M."/>
            <person name="Carapelli A."/>
            <person name="Frati F."/>
            <person name="Nardi F."/>
        </authorList>
    </citation>
    <scope>NUCLEOTIDE SEQUENCE [LARGE SCALE GENOMIC DNA]</scope>
    <source>
        <strain evidence="1">DMR45628</strain>
    </source>
</reference>
<keyword evidence="2" id="KW-1185">Reference proteome</keyword>
<organism evidence="1 2">
    <name type="scientific">Popillia japonica</name>
    <name type="common">Japanese beetle</name>
    <dbReference type="NCBI Taxonomy" id="7064"/>
    <lineage>
        <taxon>Eukaryota</taxon>
        <taxon>Metazoa</taxon>
        <taxon>Ecdysozoa</taxon>
        <taxon>Arthropoda</taxon>
        <taxon>Hexapoda</taxon>
        <taxon>Insecta</taxon>
        <taxon>Pterygota</taxon>
        <taxon>Neoptera</taxon>
        <taxon>Endopterygota</taxon>
        <taxon>Coleoptera</taxon>
        <taxon>Polyphaga</taxon>
        <taxon>Scarabaeiformia</taxon>
        <taxon>Scarabaeidae</taxon>
        <taxon>Rutelinae</taxon>
        <taxon>Popillia</taxon>
    </lineage>
</organism>
<evidence type="ECO:0000313" key="1">
    <source>
        <dbReference type="EMBL" id="KAK9709087.1"/>
    </source>
</evidence>
<comment type="caution">
    <text evidence="1">The sequence shown here is derived from an EMBL/GenBank/DDBJ whole genome shotgun (WGS) entry which is preliminary data.</text>
</comment>
<dbReference type="EMBL" id="JASPKY010000317">
    <property type="protein sequence ID" value="KAK9709087.1"/>
    <property type="molecule type" value="Genomic_DNA"/>
</dbReference>
<protein>
    <submittedName>
        <fullName evidence="1">Uncharacterized protein</fullName>
    </submittedName>
</protein>
<dbReference type="Proteomes" id="UP001458880">
    <property type="component" value="Unassembled WGS sequence"/>
</dbReference>
<proteinExistence type="predicted"/>
<accession>A0AAW1JXI0</accession>
<dbReference type="AlphaFoldDB" id="A0AAW1JXI0"/>
<name>A0AAW1JXI0_POPJA</name>